<dbReference type="InterPro" id="IPR009057">
    <property type="entry name" value="Homeodomain-like_sf"/>
</dbReference>
<reference evidence="6" key="1">
    <citation type="submission" date="2015-10" db="EMBL/GenBank/DDBJ databases">
        <title>Genome of Paenibacillus bovis sp. nov.</title>
        <authorList>
            <person name="Wu Z."/>
            <person name="Gao C."/>
            <person name="Liu Z."/>
            <person name="Zheng H."/>
        </authorList>
    </citation>
    <scope>NUCLEOTIDE SEQUENCE [LARGE SCALE GENOMIC DNA]</scope>
    <source>
        <strain evidence="6">BD3526</strain>
    </source>
</reference>
<name>A0A172ZMU2_9BACL</name>
<evidence type="ECO:0000259" key="4">
    <source>
        <dbReference type="PROSITE" id="PS01124"/>
    </source>
</evidence>
<dbReference type="GO" id="GO:0003700">
    <property type="term" value="F:DNA-binding transcription factor activity"/>
    <property type="evidence" value="ECO:0007669"/>
    <property type="project" value="InterPro"/>
</dbReference>
<dbReference type="InterPro" id="IPR018062">
    <property type="entry name" value="HTH_AraC-typ_CS"/>
</dbReference>
<dbReference type="InterPro" id="IPR003313">
    <property type="entry name" value="AraC-bd"/>
</dbReference>
<dbReference type="PANTHER" id="PTHR43280:SF28">
    <property type="entry name" value="HTH-TYPE TRANSCRIPTIONAL ACTIVATOR RHAS"/>
    <property type="match status" value="1"/>
</dbReference>
<dbReference type="Proteomes" id="UP000078148">
    <property type="component" value="Chromosome"/>
</dbReference>
<dbReference type="PROSITE" id="PS00041">
    <property type="entry name" value="HTH_ARAC_FAMILY_1"/>
    <property type="match status" value="1"/>
</dbReference>
<dbReference type="EMBL" id="CP013023">
    <property type="protein sequence ID" value="ANF98873.1"/>
    <property type="molecule type" value="Genomic_DNA"/>
</dbReference>
<evidence type="ECO:0000256" key="3">
    <source>
        <dbReference type="ARBA" id="ARBA00023163"/>
    </source>
</evidence>
<dbReference type="Gene3D" id="2.60.120.280">
    <property type="entry name" value="Regulatory protein AraC"/>
    <property type="match status" value="1"/>
</dbReference>
<gene>
    <name evidence="5" type="ORF">AR543_16895</name>
</gene>
<keyword evidence="6" id="KW-1185">Reference proteome</keyword>
<evidence type="ECO:0000313" key="6">
    <source>
        <dbReference type="Proteomes" id="UP000078148"/>
    </source>
</evidence>
<dbReference type="SMART" id="SM00342">
    <property type="entry name" value="HTH_ARAC"/>
    <property type="match status" value="1"/>
</dbReference>
<reference evidence="5 6" key="2">
    <citation type="journal article" date="2016" name="Int. J. Syst. Evol. Microbiol.">
        <title>Paenibacillus bovis sp. nov., isolated from raw yak (Bos grunniens) milk.</title>
        <authorList>
            <person name="Gao C."/>
            <person name="Han J."/>
            <person name="Liu Z."/>
            <person name="Xu X."/>
            <person name="Hang F."/>
            <person name="Wu Z."/>
        </authorList>
    </citation>
    <scope>NUCLEOTIDE SEQUENCE [LARGE SCALE GENOMIC DNA]</scope>
    <source>
        <strain evidence="5 6">BD3526</strain>
    </source>
</reference>
<dbReference type="STRING" id="1616788.AR543_16895"/>
<proteinExistence type="predicted"/>
<dbReference type="SUPFAM" id="SSF51215">
    <property type="entry name" value="Regulatory protein AraC"/>
    <property type="match status" value="1"/>
</dbReference>
<dbReference type="AlphaFoldDB" id="A0A172ZMU2"/>
<dbReference type="PROSITE" id="PS01124">
    <property type="entry name" value="HTH_ARAC_FAMILY_2"/>
    <property type="match status" value="1"/>
</dbReference>
<dbReference type="InterPro" id="IPR018060">
    <property type="entry name" value="HTH_AraC"/>
</dbReference>
<organism evidence="5 6">
    <name type="scientific">Paenibacillus bovis</name>
    <dbReference type="NCBI Taxonomy" id="1616788"/>
    <lineage>
        <taxon>Bacteria</taxon>
        <taxon>Bacillati</taxon>
        <taxon>Bacillota</taxon>
        <taxon>Bacilli</taxon>
        <taxon>Bacillales</taxon>
        <taxon>Paenibacillaceae</taxon>
        <taxon>Paenibacillus</taxon>
    </lineage>
</organism>
<keyword evidence="3" id="KW-0804">Transcription</keyword>
<dbReference type="KEGG" id="pbv:AR543_16895"/>
<evidence type="ECO:0000256" key="1">
    <source>
        <dbReference type="ARBA" id="ARBA00023015"/>
    </source>
</evidence>
<evidence type="ECO:0000313" key="5">
    <source>
        <dbReference type="EMBL" id="ANF98873.1"/>
    </source>
</evidence>
<dbReference type="SUPFAM" id="SSF46689">
    <property type="entry name" value="Homeodomain-like"/>
    <property type="match status" value="2"/>
</dbReference>
<dbReference type="Gene3D" id="1.10.10.60">
    <property type="entry name" value="Homeodomain-like"/>
    <property type="match status" value="2"/>
</dbReference>
<dbReference type="Pfam" id="PF12833">
    <property type="entry name" value="HTH_18"/>
    <property type="match status" value="1"/>
</dbReference>
<feature type="domain" description="HTH araC/xylS-type" evidence="4">
    <location>
        <begin position="187"/>
        <end position="285"/>
    </location>
</feature>
<accession>A0A172ZMU2</accession>
<dbReference type="InterPro" id="IPR037923">
    <property type="entry name" value="HTH-like"/>
</dbReference>
<evidence type="ECO:0000256" key="2">
    <source>
        <dbReference type="ARBA" id="ARBA00023125"/>
    </source>
</evidence>
<dbReference type="PANTHER" id="PTHR43280">
    <property type="entry name" value="ARAC-FAMILY TRANSCRIPTIONAL REGULATOR"/>
    <property type="match status" value="1"/>
</dbReference>
<dbReference type="Pfam" id="PF02311">
    <property type="entry name" value="AraC_binding"/>
    <property type="match status" value="1"/>
</dbReference>
<keyword evidence="2" id="KW-0238">DNA-binding</keyword>
<keyword evidence="1" id="KW-0805">Transcription regulation</keyword>
<protein>
    <recommendedName>
        <fullName evidence="4">HTH araC/xylS-type domain-containing protein</fullName>
    </recommendedName>
</protein>
<sequence>MSEQEKASYIEADDSTRLILTPSSTAQATYFFVQEIGRFKATFPYFTERDHLHSYLILHTLSGRGRLHYQGQQYMLSQGDLFFIDCMDYQRYEAIQEEDWEFLWVHVQGATLDGYYEQFHQRQFPVCHSAESSRIPELIRQLLQIQIPRNNKTELISSQLIVQLLTEVVLASIHTGEKSNTIPASILDLQQFLEKHYTDPITLDDLAQKYNTNKFQLSRDFKQYIGLPPIEYLINIRINAAKGMLRYSDKSIQQIASAVGIYNVSHFINLFKARVDCTPLAYRKEWT</sequence>
<dbReference type="GO" id="GO:0043565">
    <property type="term" value="F:sequence-specific DNA binding"/>
    <property type="evidence" value="ECO:0007669"/>
    <property type="project" value="InterPro"/>
</dbReference>